<dbReference type="InterPro" id="IPR031155">
    <property type="entry name" value="DUR"/>
</dbReference>
<dbReference type="Gene3D" id="1.20.1730.10">
    <property type="entry name" value="Sodium/glucose cotransporter"/>
    <property type="match status" value="1"/>
</dbReference>
<keyword evidence="4 7" id="KW-1133">Transmembrane helix</keyword>
<keyword evidence="5 7" id="KW-0472">Membrane</keyword>
<dbReference type="PANTHER" id="PTHR46154:SF2">
    <property type="entry name" value="SOLUTE SYMPORTER FAMILY TRANSPORTER (AFU_ORTHOLOGUE AFUA_6G03200)"/>
    <property type="match status" value="1"/>
</dbReference>
<evidence type="ECO:0000313" key="9">
    <source>
        <dbReference type="Proteomes" id="UP000076871"/>
    </source>
</evidence>
<evidence type="ECO:0000256" key="1">
    <source>
        <dbReference type="ARBA" id="ARBA00004141"/>
    </source>
</evidence>
<dbReference type="RefSeq" id="XP_040762761.1">
    <property type="nucleotide sequence ID" value="XM_040904626.1"/>
</dbReference>
<dbReference type="Proteomes" id="UP000076871">
    <property type="component" value="Unassembled WGS sequence"/>
</dbReference>
<feature type="transmembrane region" description="Helical" evidence="7">
    <location>
        <begin position="616"/>
        <end position="638"/>
    </location>
</feature>
<accession>A0A165DJI9</accession>
<feature type="transmembrane region" description="Helical" evidence="7">
    <location>
        <begin position="339"/>
        <end position="365"/>
    </location>
</feature>
<feature type="transmembrane region" description="Helical" evidence="7">
    <location>
        <begin position="497"/>
        <end position="517"/>
    </location>
</feature>
<dbReference type="Pfam" id="PF00474">
    <property type="entry name" value="SSF"/>
    <property type="match status" value="1"/>
</dbReference>
<reference evidence="8 9" key="1">
    <citation type="journal article" date="2016" name="Mol. Biol. Evol.">
        <title>Comparative Genomics of Early-Diverging Mushroom-Forming Fungi Provides Insights into the Origins of Lignocellulose Decay Capabilities.</title>
        <authorList>
            <person name="Nagy L.G."/>
            <person name="Riley R."/>
            <person name="Tritt A."/>
            <person name="Adam C."/>
            <person name="Daum C."/>
            <person name="Floudas D."/>
            <person name="Sun H."/>
            <person name="Yadav J.S."/>
            <person name="Pangilinan J."/>
            <person name="Larsson K.H."/>
            <person name="Matsuura K."/>
            <person name="Barry K."/>
            <person name="Labutti K."/>
            <person name="Kuo R."/>
            <person name="Ohm R.A."/>
            <person name="Bhattacharya S.S."/>
            <person name="Shirouzu T."/>
            <person name="Yoshinaga Y."/>
            <person name="Martin F.M."/>
            <person name="Grigoriev I.V."/>
            <person name="Hibbett D.S."/>
        </authorList>
    </citation>
    <scope>NUCLEOTIDE SEQUENCE [LARGE SCALE GENOMIC DNA]</scope>
    <source>
        <strain evidence="8 9">93-53</strain>
    </source>
</reference>
<evidence type="ECO:0000313" key="8">
    <source>
        <dbReference type="EMBL" id="KZT05021.1"/>
    </source>
</evidence>
<feature type="transmembrane region" description="Helical" evidence="7">
    <location>
        <begin position="254"/>
        <end position="278"/>
    </location>
</feature>
<evidence type="ECO:0000256" key="6">
    <source>
        <dbReference type="RuleBase" id="RU362091"/>
    </source>
</evidence>
<feature type="transmembrane region" description="Helical" evidence="7">
    <location>
        <begin position="167"/>
        <end position="186"/>
    </location>
</feature>
<protein>
    <recommendedName>
        <fullName evidence="10">Na+/solute symporter</fullName>
    </recommendedName>
</protein>
<dbReference type="STRING" id="1314785.A0A165DJI9"/>
<feature type="transmembrane region" description="Helical" evidence="7">
    <location>
        <begin position="193"/>
        <end position="215"/>
    </location>
</feature>
<feature type="transmembrane region" description="Helical" evidence="7">
    <location>
        <begin position="56"/>
        <end position="73"/>
    </location>
</feature>
<evidence type="ECO:0000256" key="5">
    <source>
        <dbReference type="ARBA" id="ARBA00023136"/>
    </source>
</evidence>
<comment type="subcellular location">
    <subcellularLocation>
        <location evidence="1">Membrane</location>
        <topology evidence="1">Multi-pass membrane protein</topology>
    </subcellularLocation>
</comment>
<feature type="transmembrane region" description="Helical" evidence="7">
    <location>
        <begin position="93"/>
        <end position="112"/>
    </location>
</feature>
<comment type="similarity">
    <text evidence="2 6">Belongs to the sodium:solute symporter (SSF) (TC 2.A.21) family.</text>
</comment>
<organism evidence="8 9">
    <name type="scientific">Laetiporus sulphureus 93-53</name>
    <dbReference type="NCBI Taxonomy" id="1314785"/>
    <lineage>
        <taxon>Eukaryota</taxon>
        <taxon>Fungi</taxon>
        <taxon>Dikarya</taxon>
        <taxon>Basidiomycota</taxon>
        <taxon>Agaricomycotina</taxon>
        <taxon>Agaricomycetes</taxon>
        <taxon>Polyporales</taxon>
        <taxon>Laetiporus</taxon>
    </lineage>
</organism>
<dbReference type="InterPro" id="IPR001734">
    <property type="entry name" value="Na/solute_symporter"/>
</dbReference>
<feature type="transmembrane region" description="Helical" evidence="7">
    <location>
        <begin position="290"/>
        <end position="319"/>
    </location>
</feature>
<dbReference type="GO" id="GO:0015204">
    <property type="term" value="F:urea transmembrane transporter activity"/>
    <property type="evidence" value="ECO:0007669"/>
    <property type="project" value="InterPro"/>
</dbReference>
<keyword evidence="3 7" id="KW-0812">Transmembrane</keyword>
<dbReference type="GO" id="GO:0005886">
    <property type="term" value="C:plasma membrane"/>
    <property type="evidence" value="ECO:0007669"/>
    <property type="project" value="TreeGrafter"/>
</dbReference>
<dbReference type="GeneID" id="63821656"/>
<feature type="transmembrane region" description="Helical" evidence="7">
    <location>
        <begin position="133"/>
        <end position="155"/>
    </location>
</feature>
<feature type="transmembrane region" description="Helical" evidence="7">
    <location>
        <begin position="404"/>
        <end position="423"/>
    </location>
</feature>
<keyword evidence="9" id="KW-1185">Reference proteome</keyword>
<feature type="transmembrane region" description="Helical" evidence="7">
    <location>
        <begin position="429"/>
        <end position="451"/>
    </location>
</feature>
<dbReference type="FunCoup" id="A0A165DJI9">
    <property type="interactions" value="173"/>
</dbReference>
<name>A0A165DJI9_9APHY</name>
<dbReference type="PROSITE" id="PS50283">
    <property type="entry name" value="NA_SOLUT_SYMP_3"/>
    <property type="match status" value="1"/>
</dbReference>
<evidence type="ECO:0000256" key="3">
    <source>
        <dbReference type="ARBA" id="ARBA00022692"/>
    </source>
</evidence>
<gene>
    <name evidence="8" type="ORF">LAESUDRAFT_656553</name>
</gene>
<evidence type="ECO:0008006" key="10">
    <source>
        <dbReference type="Google" id="ProtNLM"/>
    </source>
</evidence>
<dbReference type="AlphaFoldDB" id="A0A165DJI9"/>
<feature type="transmembrane region" description="Helical" evidence="7">
    <location>
        <begin position="15"/>
        <end position="35"/>
    </location>
</feature>
<evidence type="ECO:0000256" key="4">
    <source>
        <dbReference type="ARBA" id="ARBA00022989"/>
    </source>
</evidence>
<evidence type="ECO:0000256" key="2">
    <source>
        <dbReference type="ARBA" id="ARBA00006434"/>
    </source>
</evidence>
<dbReference type="InParanoid" id="A0A165DJI9"/>
<sequence length="668" mass="72689">MATSDGIVFSQGTGYGYVLGIGFFFAFVMMGISALQNRYTTYKTSNAEEYNTASRSVKPGLIASGIVSAWTWAATLLQSCTITYEYGICGGYYYAAGATLEVFLMSILAVRVKMIAPYCHTYLEVIHARYGSTAHFVFATFATVQILIASSMLLLGGSAVVNALTGMNIYAANFLIPVGVMIYVILGGLRATFLCDYTHTSILMIVLLYFFFYTYTRSDLIGGLDGMYRLLQKAGEERPAAGNEGGSYLTMKSNYGLCFMIIQLSGAFGVVTLDQGYWQRAIASQAKTTVYAYLMGGISWFAVPLTMSMVMGLTAVALADSPYFPYLGGLTATEVGDGLAAPAAVIAVLGRSGAAALLLILFMAVTSAASSEMIGMSSILTYDIYQIHINPHASPARLIRVSHFMVGAWAILMSCISSLWIGIGVSLNWLYLFAGILYTPAAGPIIMTMLWRKHTGAAAVGGALGGLCMGIMTWLLVARFHYGELTITSTGNTYSTMAGNLASLCCGAIFSALITLVKPDNEFDWSQTKNINPHGRALDRERARMTEEFAEKAQESPLEKTASAESDEQPEYYETLGKSLTSAAWVSVILSFIIVFLIPIPLFLSHYIFSLRFFKAWIIISIIWLIVAAVITIILPVWESREAMLDIGRGLCRDLFRNRRRAGSRTQA</sequence>
<dbReference type="EMBL" id="KV427632">
    <property type="protein sequence ID" value="KZT05021.1"/>
    <property type="molecule type" value="Genomic_DNA"/>
</dbReference>
<dbReference type="CDD" id="cd11476">
    <property type="entry name" value="SLC5sbd_DUR3"/>
    <property type="match status" value="1"/>
</dbReference>
<feature type="transmembrane region" description="Helical" evidence="7">
    <location>
        <begin position="583"/>
        <end position="604"/>
    </location>
</feature>
<dbReference type="PANTHER" id="PTHR46154">
    <property type="match status" value="1"/>
</dbReference>
<evidence type="ECO:0000256" key="7">
    <source>
        <dbReference type="SAM" id="Phobius"/>
    </source>
</evidence>
<feature type="transmembrane region" description="Helical" evidence="7">
    <location>
        <begin position="458"/>
        <end position="477"/>
    </location>
</feature>
<proteinExistence type="inferred from homology"/>
<dbReference type="OrthoDB" id="6132759at2759"/>
<dbReference type="InterPro" id="IPR038377">
    <property type="entry name" value="Na/Glc_symporter_sf"/>
</dbReference>